<protein>
    <recommendedName>
        <fullName evidence="3">DUF418 domain-containing protein</fullName>
    </recommendedName>
</protein>
<evidence type="ECO:0000313" key="5">
    <source>
        <dbReference type="Proteomes" id="UP000008635"/>
    </source>
</evidence>
<reference evidence="4 5" key="1">
    <citation type="journal article" date="2011" name="Stand. Genomic Sci.">
        <title>Complete genome sequence of Deinococcus maricopensis type strain (LB-34).</title>
        <authorList>
            <person name="Pukall R."/>
            <person name="Zeytun A."/>
            <person name="Lucas S."/>
            <person name="Lapidus A."/>
            <person name="Hammon N."/>
            <person name="Deshpande S."/>
            <person name="Nolan M."/>
            <person name="Cheng J.F."/>
            <person name="Pitluck S."/>
            <person name="Liolios K."/>
            <person name="Pagani I."/>
            <person name="Mikhailova N."/>
            <person name="Ivanova N."/>
            <person name="Mavromatis K."/>
            <person name="Pati A."/>
            <person name="Tapia R."/>
            <person name="Han C."/>
            <person name="Goodwin L."/>
            <person name="Chen A."/>
            <person name="Palaniappan K."/>
            <person name="Land M."/>
            <person name="Hauser L."/>
            <person name="Chang Y.J."/>
            <person name="Jeffries C.D."/>
            <person name="Brambilla E.M."/>
            <person name="Rohde M."/>
            <person name="Goker M."/>
            <person name="Detter J.C."/>
            <person name="Woyke T."/>
            <person name="Bristow J."/>
            <person name="Eisen J.A."/>
            <person name="Markowitz V."/>
            <person name="Hugenholtz P."/>
            <person name="Kyrpides N.C."/>
            <person name="Klenk H.P."/>
        </authorList>
    </citation>
    <scope>NUCLEOTIDE SEQUENCE [LARGE SCALE GENOMIC DNA]</scope>
    <source>
        <strain evidence="5">DSM 21211 / LMG 22137 / NRRL B-23946 / LB-34</strain>
    </source>
</reference>
<feature type="transmembrane region" description="Helical" evidence="2">
    <location>
        <begin position="31"/>
        <end position="55"/>
    </location>
</feature>
<dbReference type="STRING" id="709986.Deima_3244"/>
<reference evidence="5" key="2">
    <citation type="submission" date="2011-01" db="EMBL/GenBank/DDBJ databases">
        <title>The complete genome of Deinococcus maricopensis DSM 21211.</title>
        <authorList>
            <consortium name="US DOE Joint Genome Institute (JGI-PGF)"/>
            <person name="Lucas S."/>
            <person name="Copeland A."/>
            <person name="Lapidus A."/>
            <person name="Goodwin L."/>
            <person name="Pitluck S."/>
            <person name="Kyrpides N."/>
            <person name="Mavromatis K."/>
            <person name="Pagani I."/>
            <person name="Ivanova N."/>
            <person name="Ovchinnikova G."/>
            <person name="Zeytun A."/>
            <person name="Detter J.C."/>
            <person name="Han C."/>
            <person name="Land M."/>
            <person name="Hauser L."/>
            <person name="Markowitz V."/>
            <person name="Cheng J.-F."/>
            <person name="Hugenholtz P."/>
            <person name="Woyke T."/>
            <person name="Wu D."/>
            <person name="Pukall R."/>
            <person name="Gehrich-Schroeter G."/>
            <person name="Brambilla E."/>
            <person name="Klenk H.-P."/>
            <person name="Eisen J.A."/>
        </authorList>
    </citation>
    <scope>NUCLEOTIDE SEQUENCE [LARGE SCALE GENOMIC DNA]</scope>
    <source>
        <strain evidence="5">DSM 21211 / LMG 22137 / NRRL B-23946 / LB-34</strain>
    </source>
</reference>
<feature type="transmembrane region" description="Helical" evidence="2">
    <location>
        <begin position="122"/>
        <end position="139"/>
    </location>
</feature>
<dbReference type="Pfam" id="PF04235">
    <property type="entry name" value="DUF418"/>
    <property type="match status" value="1"/>
</dbReference>
<evidence type="ECO:0000256" key="1">
    <source>
        <dbReference type="SAM" id="MobiDB-lite"/>
    </source>
</evidence>
<feature type="transmembrane region" description="Helical" evidence="2">
    <location>
        <begin position="246"/>
        <end position="267"/>
    </location>
</feature>
<feature type="compositionally biased region" description="Pro residues" evidence="1">
    <location>
        <begin position="7"/>
        <end position="18"/>
    </location>
</feature>
<keyword evidence="2" id="KW-0472">Membrane</keyword>
<accession>E8U4K6</accession>
<feature type="transmembrane region" description="Helical" evidence="2">
    <location>
        <begin position="146"/>
        <end position="169"/>
    </location>
</feature>
<dbReference type="EMBL" id="CP002454">
    <property type="protein sequence ID" value="ADV68871.1"/>
    <property type="molecule type" value="Genomic_DNA"/>
</dbReference>
<feature type="region of interest" description="Disordered" evidence="1">
    <location>
        <begin position="1"/>
        <end position="21"/>
    </location>
</feature>
<keyword evidence="5" id="KW-1185">Reference proteome</keyword>
<dbReference type="RefSeq" id="WP_013558374.1">
    <property type="nucleotide sequence ID" value="NC_014958.1"/>
</dbReference>
<keyword evidence="2" id="KW-1133">Transmembrane helix</keyword>
<evidence type="ECO:0000259" key="3">
    <source>
        <dbReference type="Pfam" id="PF04235"/>
    </source>
</evidence>
<feature type="transmembrane region" description="Helical" evidence="2">
    <location>
        <begin position="207"/>
        <end position="226"/>
    </location>
</feature>
<dbReference type="OrthoDB" id="9807744at2"/>
<dbReference type="eggNOG" id="COG2311">
    <property type="taxonomic scope" value="Bacteria"/>
</dbReference>
<feature type="transmembrane region" description="Helical" evidence="2">
    <location>
        <begin position="340"/>
        <end position="365"/>
    </location>
</feature>
<dbReference type="PANTHER" id="PTHR30590:SF2">
    <property type="entry name" value="INNER MEMBRANE PROTEIN"/>
    <property type="match status" value="1"/>
</dbReference>
<keyword evidence="2" id="KW-0812">Transmembrane</keyword>
<sequence>MTTPDVPASPPTAPPPAGAVPLQARDTLPDLLRGVAIGMILLVNMQDFAGFAVWQQHGLDRAAQVLTDTLVNGKGISLFAMLFGAGAATVHARHGTSRLARRLGALLLLGAAHFVLIWHGDIMAQYALIALPLVLLLHLPPRGLLVAAAATAAASVFAPTGVVALGTLVSGVQQLGEPRYAPTEVSATLPYLNAVQARAQDLVHTEWGVITYGGTWLLTLMLLGAYAQRAGLLSRPHEHQPAWRAVMLVGFGFGVPTSVVLALLNGVPQEWADYAADPARFVSGVLLAFGYAGALALLVVRGRAWLPLVQAGRLSLTTYLTQSVVMTFVFYGWGLRQYGTWGAAASLLLGLVVYAAQVAFARWYVPRYGRGPMERVLRWLVYGRAA</sequence>
<dbReference type="KEGG" id="dmr:Deima_3244"/>
<dbReference type="Proteomes" id="UP000008635">
    <property type="component" value="Chromosome"/>
</dbReference>
<feature type="transmembrane region" description="Helical" evidence="2">
    <location>
        <begin position="312"/>
        <end position="334"/>
    </location>
</feature>
<dbReference type="AlphaFoldDB" id="E8U4K6"/>
<dbReference type="HOGENOM" id="CLU_039610_0_0_0"/>
<dbReference type="PANTHER" id="PTHR30590">
    <property type="entry name" value="INNER MEMBRANE PROTEIN"/>
    <property type="match status" value="1"/>
</dbReference>
<dbReference type="InterPro" id="IPR007349">
    <property type="entry name" value="DUF418"/>
</dbReference>
<dbReference type="InterPro" id="IPR052529">
    <property type="entry name" value="Bact_Transport_Assoc"/>
</dbReference>
<organism evidence="4 5">
    <name type="scientific">Deinococcus maricopensis (strain DSM 21211 / LMG 22137 / NRRL B-23946 / LB-34)</name>
    <dbReference type="NCBI Taxonomy" id="709986"/>
    <lineage>
        <taxon>Bacteria</taxon>
        <taxon>Thermotogati</taxon>
        <taxon>Deinococcota</taxon>
        <taxon>Deinococci</taxon>
        <taxon>Deinococcales</taxon>
        <taxon>Deinococcaceae</taxon>
        <taxon>Deinococcus</taxon>
    </lineage>
</organism>
<gene>
    <name evidence="4" type="ordered locus">Deima_3244</name>
</gene>
<name>E8U4K6_DEIML</name>
<feature type="transmembrane region" description="Helical" evidence="2">
    <location>
        <begin position="75"/>
        <end position="92"/>
    </location>
</feature>
<feature type="domain" description="DUF418" evidence="3">
    <location>
        <begin position="229"/>
        <end position="383"/>
    </location>
</feature>
<feature type="transmembrane region" description="Helical" evidence="2">
    <location>
        <begin position="279"/>
        <end position="300"/>
    </location>
</feature>
<evidence type="ECO:0000313" key="4">
    <source>
        <dbReference type="EMBL" id="ADV68871.1"/>
    </source>
</evidence>
<evidence type="ECO:0000256" key="2">
    <source>
        <dbReference type="SAM" id="Phobius"/>
    </source>
</evidence>
<proteinExistence type="predicted"/>